<keyword evidence="3" id="KW-1185">Reference proteome</keyword>
<accession>A0A931FMP0</accession>
<dbReference type="InterPro" id="IPR046219">
    <property type="entry name" value="DUF6252"/>
</dbReference>
<dbReference type="RefSeq" id="WP_196288555.1">
    <property type="nucleotide sequence ID" value="NZ_JADQDP010000007.1"/>
</dbReference>
<sequence length="164" mass="16260">MTAFLHFARVTTAGLALVSLAACSSSKKEDPAPPAREIKWTVDGATQKTTTLQSQKLTGALTVSGTTPAGTTPTFLLLQFPDAVGTYTFGPSSTAGASYTSSTGGTVAAYYAGATGFGSVAGAGTIVVTALSATEVSGTFTFTGVNPVSGASKSVTNGTFNVGL</sequence>
<feature type="signal peptide" evidence="1">
    <location>
        <begin position="1"/>
        <end position="21"/>
    </location>
</feature>
<reference evidence="2 3" key="1">
    <citation type="submission" date="2020-11" db="EMBL/GenBank/DDBJ databases">
        <authorList>
            <person name="Kim M.K."/>
        </authorList>
    </citation>
    <scope>NUCLEOTIDE SEQUENCE [LARGE SCALE GENOMIC DNA]</scope>
    <source>
        <strain evidence="2 3">BT439</strain>
    </source>
</reference>
<organism evidence="2 3">
    <name type="scientific">Hymenobacter properus</name>
    <dbReference type="NCBI Taxonomy" id="2791026"/>
    <lineage>
        <taxon>Bacteria</taxon>
        <taxon>Pseudomonadati</taxon>
        <taxon>Bacteroidota</taxon>
        <taxon>Cytophagia</taxon>
        <taxon>Cytophagales</taxon>
        <taxon>Hymenobacteraceae</taxon>
        <taxon>Hymenobacter</taxon>
    </lineage>
</organism>
<comment type="caution">
    <text evidence="2">The sequence shown here is derived from an EMBL/GenBank/DDBJ whole genome shotgun (WGS) entry which is preliminary data.</text>
</comment>
<feature type="chain" id="PRO_5037704103" description="Lipoprotein" evidence="1">
    <location>
        <begin position="22"/>
        <end position="164"/>
    </location>
</feature>
<dbReference type="Pfam" id="PF19765">
    <property type="entry name" value="DUF6252"/>
    <property type="match status" value="1"/>
</dbReference>
<dbReference type="AlphaFoldDB" id="A0A931FMP0"/>
<evidence type="ECO:0008006" key="4">
    <source>
        <dbReference type="Google" id="ProtNLM"/>
    </source>
</evidence>
<evidence type="ECO:0000313" key="3">
    <source>
        <dbReference type="Proteomes" id="UP000645610"/>
    </source>
</evidence>
<name>A0A931FMP0_9BACT</name>
<protein>
    <recommendedName>
        <fullName evidence="4">Lipoprotein</fullName>
    </recommendedName>
</protein>
<gene>
    <name evidence="2" type="ORF">I2I01_21315</name>
</gene>
<evidence type="ECO:0000256" key="1">
    <source>
        <dbReference type="SAM" id="SignalP"/>
    </source>
</evidence>
<dbReference type="Proteomes" id="UP000645610">
    <property type="component" value="Unassembled WGS sequence"/>
</dbReference>
<evidence type="ECO:0000313" key="2">
    <source>
        <dbReference type="EMBL" id="MBF9144195.1"/>
    </source>
</evidence>
<dbReference type="EMBL" id="JADQDP010000007">
    <property type="protein sequence ID" value="MBF9144195.1"/>
    <property type="molecule type" value="Genomic_DNA"/>
</dbReference>
<keyword evidence="1" id="KW-0732">Signal</keyword>
<proteinExistence type="predicted"/>